<evidence type="ECO:0000256" key="2">
    <source>
        <dbReference type="ARBA" id="ARBA00006962"/>
    </source>
</evidence>
<organism evidence="7 8">
    <name type="scientific">Ureibacillus terrenus</name>
    <dbReference type="NCBI Taxonomy" id="118246"/>
    <lineage>
        <taxon>Bacteria</taxon>
        <taxon>Bacillati</taxon>
        <taxon>Bacillota</taxon>
        <taxon>Bacilli</taxon>
        <taxon>Bacillales</taxon>
        <taxon>Caryophanaceae</taxon>
        <taxon>Ureibacillus</taxon>
    </lineage>
</organism>
<dbReference type="PANTHER" id="PTHR43025">
    <property type="entry name" value="MONOGALACTOSYLDIACYLGLYCEROL SYNTHASE"/>
    <property type="match status" value="1"/>
</dbReference>
<dbReference type="AlphaFoldDB" id="A0A540V0R1"/>
<dbReference type="Pfam" id="PF06925">
    <property type="entry name" value="MGDG_synth"/>
    <property type="match status" value="1"/>
</dbReference>
<dbReference type="InterPro" id="IPR007235">
    <property type="entry name" value="Glyco_trans_28_C"/>
</dbReference>
<keyword evidence="4 7" id="KW-0808">Transferase</keyword>
<evidence type="ECO:0000256" key="1">
    <source>
        <dbReference type="ARBA" id="ARBA00004370"/>
    </source>
</evidence>
<evidence type="ECO:0000259" key="6">
    <source>
        <dbReference type="Pfam" id="PF06925"/>
    </source>
</evidence>
<comment type="subcellular location">
    <subcellularLocation>
        <location evidence="1">Membrane</location>
    </subcellularLocation>
</comment>
<dbReference type="GO" id="GO:0009247">
    <property type="term" value="P:glycolipid biosynthetic process"/>
    <property type="evidence" value="ECO:0007669"/>
    <property type="project" value="InterPro"/>
</dbReference>
<dbReference type="EMBL" id="VIGD01000012">
    <property type="protein sequence ID" value="TQE90360.1"/>
    <property type="molecule type" value="Genomic_DNA"/>
</dbReference>
<evidence type="ECO:0000256" key="3">
    <source>
        <dbReference type="ARBA" id="ARBA00022676"/>
    </source>
</evidence>
<gene>
    <name evidence="7" type="ORF">FKZ59_09900</name>
</gene>
<dbReference type="GO" id="GO:0016758">
    <property type="term" value="F:hexosyltransferase activity"/>
    <property type="evidence" value="ECO:0007669"/>
    <property type="project" value="InterPro"/>
</dbReference>
<evidence type="ECO:0000256" key="4">
    <source>
        <dbReference type="ARBA" id="ARBA00022679"/>
    </source>
</evidence>
<dbReference type="Pfam" id="PF04101">
    <property type="entry name" value="Glyco_tran_28_C"/>
    <property type="match status" value="1"/>
</dbReference>
<comment type="similarity">
    <text evidence="2">Belongs to the glycosyltransferase 28 family.</text>
</comment>
<protein>
    <submittedName>
        <fullName evidence="7">Glycosyltransferase</fullName>
    </submittedName>
</protein>
<dbReference type="Gene3D" id="3.40.50.2000">
    <property type="entry name" value="Glycogen Phosphorylase B"/>
    <property type="match status" value="1"/>
</dbReference>
<comment type="caution">
    <text evidence="7">The sequence shown here is derived from an EMBL/GenBank/DDBJ whole genome shotgun (WGS) entry which is preliminary data.</text>
</comment>
<evidence type="ECO:0000259" key="5">
    <source>
        <dbReference type="Pfam" id="PF04101"/>
    </source>
</evidence>
<name>A0A540V0R1_9BACL</name>
<dbReference type="GO" id="GO:0016020">
    <property type="term" value="C:membrane"/>
    <property type="evidence" value="ECO:0007669"/>
    <property type="project" value="UniProtKB-SubCell"/>
</dbReference>
<dbReference type="OrthoDB" id="9815663at2"/>
<dbReference type="SUPFAM" id="SSF53756">
    <property type="entry name" value="UDP-Glycosyltransferase/glycogen phosphorylase"/>
    <property type="match status" value="1"/>
</dbReference>
<keyword evidence="8" id="KW-1185">Reference proteome</keyword>
<dbReference type="PANTHER" id="PTHR43025:SF3">
    <property type="entry name" value="MONOGALACTOSYLDIACYLGLYCEROL SYNTHASE 1, CHLOROPLASTIC"/>
    <property type="match status" value="1"/>
</dbReference>
<evidence type="ECO:0000313" key="8">
    <source>
        <dbReference type="Proteomes" id="UP000315753"/>
    </source>
</evidence>
<accession>A0A540V0R1</accession>
<evidence type="ECO:0000313" key="7">
    <source>
        <dbReference type="EMBL" id="TQE90360.1"/>
    </source>
</evidence>
<reference evidence="7 8" key="1">
    <citation type="submission" date="2019-06" db="EMBL/GenBank/DDBJ databases">
        <title>Genome sequence of Ureibacillus terrenus.</title>
        <authorList>
            <person name="Maclea K.S."/>
            <person name="Simoes M."/>
        </authorList>
    </citation>
    <scope>NUCLEOTIDE SEQUENCE [LARGE SCALE GENOMIC DNA]</scope>
    <source>
        <strain evidence="7 8">ATCC BAA-384</strain>
    </source>
</reference>
<feature type="domain" description="Glycosyl transferase family 28 C-terminal" evidence="5">
    <location>
        <begin position="232"/>
        <end position="356"/>
    </location>
</feature>
<proteinExistence type="inferred from homology"/>
<keyword evidence="3" id="KW-0328">Glycosyltransferase</keyword>
<feature type="domain" description="Diacylglycerol glucosyltransferase N-terminal" evidence="6">
    <location>
        <begin position="27"/>
        <end position="188"/>
    </location>
</feature>
<dbReference type="Proteomes" id="UP000315753">
    <property type="component" value="Unassembled WGS sequence"/>
</dbReference>
<dbReference type="InterPro" id="IPR050519">
    <property type="entry name" value="Glycosyltransf_28_UgtP"/>
</dbReference>
<dbReference type="InterPro" id="IPR009695">
    <property type="entry name" value="Diacylglyc_glucosyltr_N"/>
</dbReference>
<sequence>MQFICEGGIVEKKMRILLLTGSYGNGHLKVSNTLKKAFFQHGLTDVMESDLYYDSHPLLTKASKYLYIKSFNYGKKIYGLLYYGGSRNKRFFDIDIMNNYGMKKLSGMVEKWKPDIIVNTFPMPVVPELKRKTGIQIPIVNVITDFKAHKNWIHRYIDRYYVATEDLREDLINAGIPENRVKSTGIPIEPQFEQPADRNQLLATYGLTGQKPVILIATGAYGVLKDIEGVIKKILENGDYQIIVICGKNEDLKNNLSAKFSENHNVRIFGYTNKMDEMMKMATVMITKPGGITLSEGLAVQVPMLLYRAVPGQELENAKYFKKKDAAIVANRPDQLVDHVLRLIRDEQERYKLINNMKKIYSPNAADVICEDVMALVGRKQGFSRFIS</sequence>